<reference evidence="4" key="1">
    <citation type="submission" date="2023-08" db="EMBL/GenBank/DDBJ databases">
        <title>Emergence of clinically-relevant ST2 carbapenem-resistant Acinetobacter baumannii strains in hospital sewages in Zhejiang, East of China.</title>
        <authorList>
            <person name="Kaichao C."/>
            <person name="Zhang R."/>
        </authorList>
    </citation>
    <scope>NUCLEOTIDE SEQUENCE</scope>
    <source>
        <strain evidence="4">M-RB-37</strain>
    </source>
</reference>
<dbReference type="InterPro" id="IPR002656">
    <property type="entry name" value="Acyl_transf_3_dom"/>
</dbReference>
<feature type="transmembrane region" description="Helical" evidence="1">
    <location>
        <begin position="226"/>
        <end position="245"/>
    </location>
</feature>
<dbReference type="RefSeq" id="WP_308980750.1">
    <property type="nucleotide sequence ID" value="NZ_JAVIDL010000002.1"/>
</dbReference>
<dbReference type="Proteomes" id="UP001243844">
    <property type="component" value="Unassembled WGS sequence"/>
</dbReference>
<proteinExistence type="predicted"/>
<dbReference type="InterPro" id="IPR050879">
    <property type="entry name" value="Acyltransferase_3"/>
</dbReference>
<dbReference type="AlphaFoldDB" id="A0AAW8J6W4"/>
<feature type="transmembrane region" description="Helical" evidence="1">
    <location>
        <begin position="34"/>
        <end position="54"/>
    </location>
</feature>
<feature type="transmembrane region" description="Helical" evidence="1">
    <location>
        <begin position="345"/>
        <end position="368"/>
    </location>
</feature>
<dbReference type="Pfam" id="PF01757">
    <property type="entry name" value="Acyl_transf_3"/>
    <property type="match status" value="1"/>
</dbReference>
<dbReference type="GO" id="GO:0016747">
    <property type="term" value="F:acyltransferase activity, transferring groups other than amino-acyl groups"/>
    <property type="evidence" value="ECO:0007669"/>
    <property type="project" value="InterPro"/>
</dbReference>
<dbReference type="Pfam" id="PF19040">
    <property type="entry name" value="SGNH"/>
    <property type="match status" value="1"/>
</dbReference>
<protein>
    <submittedName>
        <fullName evidence="4">Acyltransferase family protein</fullName>
        <ecNumber evidence="4">2.3.1.-</ecNumber>
    </submittedName>
</protein>
<dbReference type="GO" id="GO:0009103">
    <property type="term" value="P:lipopolysaccharide biosynthetic process"/>
    <property type="evidence" value="ECO:0007669"/>
    <property type="project" value="TreeGrafter"/>
</dbReference>
<feature type="domain" description="SGNH" evidence="3">
    <location>
        <begin position="387"/>
        <end position="644"/>
    </location>
</feature>
<organism evidence="4 5">
    <name type="scientific">Acinetobacter rudis</name>
    <dbReference type="NCBI Taxonomy" id="632955"/>
    <lineage>
        <taxon>Bacteria</taxon>
        <taxon>Pseudomonadati</taxon>
        <taxon>Pseudomonadota</taxon>
        <taxon>Gammaproteobacteria</taxon>
        <taxon>Moraxellales</taxon>
        <taxon>Moraxellaceae</taxon>
        <taxon>Acinetobacter</taxon>
    </lineage>
</organism>
<dbReference type="PANTHER" id="PTHR23028:SF53">
    <property type="entry name" value="ACYL_TRANSF_3 DOMAIN-CONTAINING PROTEIN"/>
    <property type="match status" value="1"/>
</dbReference>
<comment type="caution">
    <text evidence="4">The sequence shown here is derived from an EMBL/GenBank/DDBJ whole genome shotgun (WGS) entry which is preliminary data.</text>
</comment>
<accession>A0AAW8J6W4</accession>
<sequence length="649" mass="74273">MKTLAFRKDLNSLRAIAVFSVMLFHFKPNWLSGGFIGVDVFFVISGYLMSSIIFTQLSQQRFNLLNFYIARANRIIPALGVLCFSLLIFAWFFLPPLDYAQLSKHVATSMSFLSNFMYFSEAGYFDSASQEKWLLHTWSLSVEWQFYLIYPLLLLLLHKFFNIDQTKKILLLLLISLFGLNLYLSQIAPSFSYYLLPTRAWEMLLGAFVFLYPLQLKTKTQYRMQYLGLFLILFSSLFLSDALAWPGYAALLPLFGAVLILTANLQHSYFSQNAILQALGRWSYSIYLWHWPLVVMAWYFALPAWWWFFAIALSIVLGALSYRYIEQFKFNTQSNWRQLITNKALWMSLTIAALSTALYFTQGASWHYPKSVVTASLEARNSNPHTCLQDENKDQGQLSTCHIGNPQHIKAVLVGDSHADAVATGLLAAFDQKNEGITVITRASCPFLLHAKSRHNNDTCYKDNFRRIAALKQVQPDTPIVIVSRWHAYLYGQTDPSRVHKDQMGASIYFDEQKDQTEAALLSAFSHHLKSTLCALPAQSKVFITQPIPEMTANVPKKLSRLILHHQPVDQISLSQQNYLHQNAKLRHIIQEAAEACHATVLDPMPLLCKSGQCLAQYKLRPLYYDGDHMSEYGNKFLTPMFAPIKKVL</sequence>
<keyword evidence="1" id="KW-1133">Transmembrane helix</keyword>
<keyword evidence="1" id="KW-0812">Transmembrane</keyword>
<dbReference type="EC" id="2.3.1.-" evidence="4"/>
<feature type="transmembrane region" description="Helical" evidence="1">
    <location>
        <begin position="194"/>
        <end position="214"/>
    </location>
</feature>
<keyword evidence="4" id="KW-0012">Acyltransferase</keyword>
<gene>
    <name evidence="4" type="ORF">RFH47_01375</name>
</gene>
<keyword evidence="1" id="KW-0472">Membrane</keyword>
<feature type="transmembrane region" description="Helical" evidence="1">
    <location>
        <begin position="75"/>
        <end position="94"/>
    </location>
</feature>
<dbReference type="EMBL" id="JAVIDL010000002">
    <property type="protein sequence ID" value="MDQ8934401.1"/>
    <property type="molecule type" value="Genomic_DNA"/>
</dbReference>
<dbReference type="GO" id="GO:0016020">
    <property type="term" value="C:membrane"/>
    <property type="evidence" value="ECO:0007669"/>
    <property type="project" value="TreeGrafter"/>
</dbReference>
<name>A0AAW8J6W4_9GAMM</name>
<keyword evidence="4" id="KW-0808">Transferase</keyword>
<feature type="transmembrane region" description="Helical" evidence="1">
    <location>
        <begin position="169"/>
        <end position="188"/>
    </location>
</feature>
<evidence type="ECO:0000313" key="4">
    <source>
        <dbReference type="EMBL" id="MDQ8934401.1"/>
    </source>
</evidence>
<evidence type="ECO:0000256" key="1">
    <source>
        <dbReference type="SAM" id="Phobius"/>
    </source>
</evidence>
<feature type="domain" description="Acyltransferase 3" evidence="2">
    <location>
        <begin position="9"/>
        <end position="320"/>
    </location>
</feature>
<dbReference type="InterPro" id="IPR043968">
    <property type="entry name" value="SGNH"/>
</dbReference>
<evidence type="ECO:0000313" key="5">
    <source>
        <dbReference type="Proteomes" id="UP001243844"/>
    </source>
</evidence>
<feature type="transmembrane region" description="Helical" evidence="1">
    <location>
        <begin position="282"/>
        <end position="300"/>
    </location>
</feature>
<feature type="transmembrane region" description="Helical" evidence="1">
    <location>
        <begin position="306"/>
        <end position="325"/>
    </location>
</feature>
<dbReference type="PANTHER" id="PTHR23028">
    <property type="entry name" value="ACETYLTRANSFERASE"/>
    <property type="match status" value="1"/>
</dbReference>
<feature type="transmembrane region" description="Helical" evidence="1">
    <location>
        <begin position="133"/>
        <end position="157"/>
    </location>
</feature>
<evidence type="ECO:0000259" key="2">
    <source>
        <dbReference type="Pfam" id="PF01757"/>
    </source>
</evidence>
<evidence type="ECO:0000259" key="3">
    <source>
        <dbReference type="Pfam" id="PF19040"/>
    </source>
</evidence>
<feature type="transmembrane region" description="Helical" evidence="1">
    <location>
        <begin position="251"/>
        <end position="270"/>
    </location>
</feature>